<proteinExistence type="inferred from homology"/>
<dbReference type="PROSITE" id="PS00874">
    <property type="entry name" value="T2SP_F"/>
    <property type="match status" value="1"/>
</dbReference>
<evidence type="ECO:0000256" key="1">
    <source>
        <dbReference type="ARBA" id="ARBA00004429"/>
    </source>
</evidence>
<dbReference type="InterPro" id="IPR018076">
    <property type="entry name" value="T2SS_GspF_dom"/>
</dbReference>
<protein>
    <submittedName>
        <fullName evidence="12">Type II secretion system F family protein</fullName>
    </submittedName>
</protein>
<keyword evidence="4" id="KW-1003">Cell membrane</keyword>
<evidence type="ECO:0000256" key="6">
    <source>
        <dbReference type="ARBA" id="ARBA00022692"/>
    </source>
</evidence>
<evidence type="ECO:0000256" key="2">
    <source>
        <dbReference type="ARBA" id="ARBA00005745"/>
    </source>
</evidence>
<organism evidence="12 13">
    <name type="scientific">Pseudomonas sessilinigenes</name>
    <dbReference type="NCBI Taxonomy" id="658629"/>
    <lineage>
        <taxon>Bacteria</taxon>
        <taxon>Pseudomonadati</taxon>
        <taxon>Pseudomonadota</taxon>
        <taxon>Gammaproteobacteria</taxon>
        <taxon>Pseudomonadales</taxon>
        <taxon>Pseudomonadaceae</taxon>
        <taxon>Pseudomonas</taxon>
    </lineage>
</organism>
<dbReference type="InterPro" id="IPR001992">
    <property type="entry name" value="T2SS_GspF/T4SS_PilC_CS"/>
</dbReference>
<feature type="transmembrane region" description="Helical" evidence="10">
    <location>
        <begin position="378"/>
        <end position="398"/>
    </location>
</feature>
<comment type="subcellular location">
    <subcellularLocation>
        <location evidence="1 9">Cell inner membrane</location>
        <topology evidence="1 9">Multi-pass membrane protein</topology>
    </subcellularLocation>
</comment>
<dbReference type="Proteomes" id="UP000693952">
    <property type="component" value="Chromosome"/>
</dbReference>
<evidence type="ECO:0000256" key="8">
    <source>
        <dbReference type="ARBA" id="ARBA00023136"/>
    </source>
</evidence>
<keyword evidence="7 10" id="KW-1133">Transmembrane helix</keyword>
<evidence type="ECO:0000256" key="3">
    <source>
        <dbReference type="ARBA" id="ARBA00022448"/>
    </source>
</evidence>
<keyword evidence="8 10" id="KW-0472">Membrane</keyword>
<keyword evidence="13" id="KW-1185">Reference proteome</keyword>
<feature type="domain" description="Type II secretion system protein GspF" evidence="11">
    <location>
        <begin position="276"/>
        <end position="397"/>
    </location>
</feature>
<evidence type="ECO:0000259" key="11">
    <source>
        <dbReference type="Pfam" id="PF00482"/>
    </source>
</evidence>
<dbReference type="PANTHER" id="PTHR30012:SF7">
    <property type="entry name" value="PROTEIN TRANSPORT PROTEIN HOFC HOMOLOG"/>
    <property type="match status" value="1"/>
</dbReference>
<evidence type="ECO:0000256" key="4">
    <source>
        <dbReference type="ARBA" id="ARBA00022475"/>
    </source>
</evidence>
<gene>
    <name evidence="12" type="ORF">KSS89_27630</name>
</gene>
<evidence type="ECO:0000313" key="12">
    <source>
        <dbReference type="EMBL" id="QXH39947.1"/>
    </source>
</evidence>
<dbReference type="EMBL" id="CP077074">
    <property type="protein sequence ID" value="QXH39947.1"/>
    <property type="molecule type" value="Genomic_DNA"/>
</dbReference>
<feature type="domain" description="Type II secretion system protein GspF" evidence="11">
    <location>
        <begin position="72"/>
        <end position="194"/>
    </location>
</feature>
<dbReference type="PRINTS" id="PR00812">
    <property type="entry name" value="BCTERIALGSPF"/>
</dbReference>
<comment type="similarity">
    <text evidence="2 9">Belongs to the GSP F family.</text>
</comment>
<name>A0ABX8MME0_9PSED</name>
<evidence type="ECO:0000256" key="7">
    <source>
        <dbReference type="ARBA" id="ARBA00022989"/>
    </source>
</evidence>
<dbReference type="PANTHER" id="PTHR30012">
    <property type="entry name" value="GENERAL SECRETION PATHWAY PROTEIN"/>
    <property type="match status" value="1"/>
</dbReference>
<dbReference type="Pfam" id="PF00482">
    <property type="entry name" value="T2SSF"/>
    <property type="match status" value="2"/>
</dbReference>
<accession>A0ABX8MME0</accession>
<evidence type="ECO:0000256" key="9">
    <source>
        <dbReference type="RuleBase" id="RU003923"/>
    </source>
</evidence>
<keyword evidence="6 9" id="KW-0812">Transmembrane</keyword>
<evidence type="ECO:0000256" key="5">
    <source>
        <dbReference type="ARBA" id="ARBA00022519"/>
    </source>
</evidence>
<dbReference type="RefSeq" id="WP_068575526.1">
    <property type="nucleotide sequence ID" value="NZ_CP027706.1"/>
</dbReference>
<evidence type="ECO:0000313" key="13">
    <source>
        <dbReference type="Proteomes" id="UP000693952"/>
    </source>
</evidence>
<dbReference type="Gene3D" id="1.20.81.30">
    <property type="entry name" value="Type II secretion system (T2SS), domain F"/>
    <property type="match status" value="2"/>
</dbReference>
<evidence type="ECO:0000256" key="10">
    <source>
        <dbReference type="SAM" id="Phobius"/>
    </source>
</evidence>
<reference evidence="12" key="1">
    <citation type="submission" date="2021-06" db="EMBL/GenBank/DDBJ databases">
        <title>Updating the genus Pseudomonas: Description of 43 new species and partition of the Pseudomonas putida group.</title>
        <authorList>
            <person name="Girard L."/>
            <person name="Lood C."/>
            <person name="Vandamme P."/>
            <person name="Rokni-Zadeh H."/>
            <person name="van Noort V."/>
            <person name="Hofte M."/>
            <person name="Lavigne R."/>
            <person name="De Mot R."/>
        </authorList>
    </citation>
    <scope>NUCLEOTIDE SEQUENCE</scope>
    <source>
        <strain evidence="12">CMR12a</strain>
    </source>
</reference>
<dbReference type="InterPro" id="IPR042094">
    <property type="entry name" value="T2SS_GspF_sf"/>
</dbReference>
<sequence length="405" mass="43936">MAVKASRTSVYLWQGTDSRGHVMSGELSAANPALVGARLRKQGIIPTRVRRKPRYGLRLGARVKSRDIALLTRQLATLFQAGVPLLQSLEIIADSFGQPLIRQLLGQLKHDIEAGSNLANALRKHPQHFDPLYCNLVEAGEQAGALDTLLERIATYQEKSERLKARLKKAMVYPLAVIGVALIVSSILLLKVVPQFQSLFAGFNAELPWLTQKVIGLSYFLQQHGGTSLAACLGLGLGGRLLYRRSARLRDHLDAGLLRLPLGGALLHKSAVARMARTLATTFAAGVPLVQALESVAGASGNHIHRRAMERIRLQVEGGMQLNFAMRASGVFPDMAIQMTAIGEESGTLDHLLEKVAAHYETEVDNLVDSLTSLMEPLIMVILGSIVAALVLAMYLPIFQLGTAI</sequence>
<keyword evidence="3 9" id="KW-0813">Transport</keyword>
<keyword evidence="5" id="KW-0997">Cell inner membrane</keyword>
<feature type="transmembrane region" description="Helical" evidence="10">
    <location>
        <begin position="170"/>
        <end position="190"/>
    </location>
</feature>
<dbReference type="InterPro" id="IPR003004">
    <property type="entry name" value="GspF/PilC"/>
</dbReference>
<feature type="transmembrane region" description="Helical" evidence="10">
    <location>
        <begin position="225"/>
        <end position="243"/>
    </location>
</feature>